<evidence type="ECO:0000256" key="6">
    <source>
        <dbReference type="ARBA" id="ARBA00023065"/>
    </source>
</evidence>
<reference evidence="9 10" key="1">
    <citation type="submission" date="2017-12" db="EMBL/GenBank/DDBJ databases">
        <title>Phylogenetic diversity of female urinary microbiome.</title>
        <authorList>
            <person name="Thomas-White K."/>
            <person name="Wolfe A.J."/>
        </authorList>
    </citation>
    <scope>NUCLEOTIDE SEQUENCE [LARGE SCALE GENOMIC DNA]</scope>
    <source>
        <strain evidence="9 10">UMB0139</strain>
    </source>
</reference>
<feature type="transmembrane region" description="Helical" evidence="8">
    <location>
        <begin position="417"/>
        <end position="437"/>
    </location>
</feature>
<dbReference type="GO" id="GO:0033179">
    <property type="term" value="C:proton-transporting V-type ATPase, V0 domain"/>
    <property type="evidence" value="ECO:0007669"/>
    <property type="project" value="InterPro"/>
</dbReference>
<feature type="transmembrane region" description="Helical" evidence="8">
    <location>
        <begin position="561"/>
        <end position="584"/>
    </location>
</feature>
<comment type="caution">
    <text evidence="9">The sequence shown here is derived from an EMBL/GenBank/DDBJ whole genome shotgun (WGS) entry which is preliminary data.</text>
</comment>
<evidence type="ECO:0000313" key="9">
    <source>
        <dbReference type="EMBL" id="PKZ22238.1"/>
    </source>
</evidence>
<evidence type="ECO:0000256" key="5">
    <source>
        <dbReference type="ARBA" id="ARBA00022989"/>
    </source>
</evidence>
<feature type="transmembrane region" description="Helical" evidence="8">
    <location>
        <begin position="373"/>
        <end position="397"/>
    </location>
</feature>
<comment type="similarity">
    <text evidence="2">Belongs to the V-ATPase 116 kDa subunit family.</text>
</comment>
<keyword evidence="5 8" id="KW-1133">Transmembrane helix</keyword>
<dbReference type="InterPro" id="IPR002490">
    <property type="entry name" value="V-ATPase_116kDa_su"/>
</dbReference>
<feature type="transmembrane region" description="Helical" evidence="8">
    <location>
        <begin position="538"/>
        <end position="555"/>
    </location>
</feature>
<dbReference type="GO" id="GO:0051117">
    <property type="term" value="F:ATPase binding"/>
    <property type="evidence" value="ECO:0007669"/>
    <property type="project" value="TreeGrafter"/>
</dbReference>
<proteinExistence type="inferred from homology"/>
<keyword evidence="4 8" id="KW-0812">Transmembrane</keyword>
<dbReference type="OrthoDB" id="9803814at2"/>
<dbReference type="GO" id="GO:0016471">
    <property type="term" value="C:vacuolar proton-transporting V-type ATPase complex"/>
    <property type="evidence" value="ECO:0007669"/>
    <property type="project" value="TreeGrafter"/>
</dbReference>
<evidence type="ECO:0000256" key="1">
    <source>
        <dbReference type="ARBA" id="ARBA00004141"/>
    </source>
</evidence>
<dbReference type="GeneID" id="92903415"/>
<evidence type="ECO:0000313" key="10">
    <source>
        <dbReference type="Proteomes" id="UP000234239"/>
    </source>
</evidence>
<evidence type="ECO:0000256" key="3">
    <source>
        <dbReference type="ARBA" id="ARBA00022448"/>
    </source>
</evidence>
<dbReference type="Proteomes" id="UP000234239">
    <property type="component" value="Unassembled WGS sequence"/>
</dbReference>
<dbReference type="GO" id="GO:0007035">
    <property type="term" value="P:vacuolar acidification"/>
    <property type="evidence" value="ECO:0007669"/>
    <property type="project" value="TreeGrafter"/>
</dbReference>
<name>A0A2I1MQ20_9LACT</name>
<dbReference type="Pfam" id="PF01496">
    <property type="entry name" value="V_ATPase_I"/>
    <property type="match status" value="1"/>
</dbReference>
<feature type="transmembrane region" description="Helical" evidence="8">
    <location>
        <begin position="487"/>
        <end position="508"/>
    </location>
</feature>
<evidence type="ECO:0000256" key="4">
    <source>
        <dbReference type="ARBA" id="ARBA00022692"/>
    </source>
</evidence>
<keyword evidence="6" id="KW-0406">Ion transport</keyword>
<evidence type="ECO:0000256" key="7">
    <source>
        <dbReference type="ARBA" id="ARBA00023136"/>
    </source>
</evidence>
<keyword evidence="7 8" id="KW-0472">Membrane</keyword>
<dbReference type="PANTHER" id="PTHR11629:SF63">
    <property type="entry name" value="V-TYPE PROTON ATPASE SUBUNIT A"/>
    <property type="match status" value="1"/>
</dbReference>
<feature type="transmembrane region" description="Helical" evidence="8">
    <location>
        <begin position="449"/>
        <end position="475"/>
    </location>
</feature>
<accession>A0A2I1MQ20</accession>
<dbReference type="GO" id="GO:0046961">
    <property type="term" value="F:proton-transporting ATPase activity, rotational mechanism"/>
    <property type="evidence" value="ECO:0007669"/>
    <property type="project" value="InterPro"/>
</dbReference>
<organism evidence="9 10">
    <name type="scientific">Aerococcus sanguinicola</name>
    <dbReference type="NCBI Taxonomy" id="119206"/>
    <lineage>
        <taxon>Bacteria</taxon>
        <taxon>Bacillati</taxon>
        <taxon>Bacillota</taxon>
        <taxon>Bacilli</taxon>
        <taxon>Lactobacillales</taxon>
        <taxon>Aerococcaceae</taxon>
        <taxon>Aerococcus</taxon>
    </lineage>
</organism>
<dbReference type="RefSeq" id="WP_070486385.1">
    <property type="nucleotide sequence ID" value="NZ_CAJHKM010000001.1"/>
</dbReference>
<evidence type="ECO:0000256" key="8">
    <source>
        <dbReference type="SAM" id="Phobius"/>
    </source>
</evidence>
<comment type="subcellular location">
    <subcellularLocation>
        <location evidence="1">Membrane</location>
        <topology evidence="1">Multi-pass membrane protein</topology>
    </subcellularLocation>
</comment>
<dbReference type="EMBL" id="PKGY01000002">
    <property type="protein sequence ID" value="PKZ22238.1"/>
    <property type="molecule type" value="Genomic_DNA"/>
</dbReference>
<dbReference type="AlphaFoldDB" id="A0A2I1MQ20"/>
<feature type="transmembrane region" description="Helical" evidence="8">
    <location>
        <begin position="591"/>
        <end position="615"/>
    </location>
</feature>
<evidence type="ECO:0000256" key="2">
    <source>
        <dbReference type="ARBA" id="ARBA00009904"/>
    </source>
</evidence>
<protein>
    <submittedName>
        <fullName evidence="9">V-type ATP synthase subunit I</fullName>
    </submittedName>
</protein>
<feature type="transmembrane region" description="Helical" evidence="8">
    <location>
        <begin position="514"/>
        <end position="533"/>
    </location>
</feature>
<dbReference type="PANTHER" id="PTHR11629">
    <property type="entry name" value="VACUOLAR PROTON ATPASES"/>
    <property type="match status" value="1"/>
</dbReference>
<sequence length="654" mass="72907">MAIAKMKKLSIVSKPALKEDLVRNLQALQSVEVSALPREDAEDAVDAAQVKSEDYVQYDDLYQRAERALVILSRYAKDRSMMEKLTHKRPVFSLEGLHQEVDLDQGQVLIEEVEKLYNQRENIISTRETVEDEQTAVSNWRSLDVNPAELYQLDHFAVSLGTVPNDSSSSQWHALKEDTKDEDISLLEAFSNEDEIGVVAVTRKSQAEDFQGRLAQYHFQPFDYPYEEGPEAAFQNLEDKRKSLIKEEEDVVKTLQGLETKIPLVEQVAEEAYNRSQRALAVQLTYDNDYLILMSGWTDEEDYDALIQKLEANIGADNFVVVEEEITEEAIDNNEVPTKLKNNALNAPFEMITEMYGVPNYREIDPTPFITPFYLLFFGMMMGDLGYGLVLWLGTLVAMKVMDLGKGAARMVKFGHYLSYPTMLVGLLYGSFFGESIPTGIVDPTGDAILIMAASVVIGLIHILVALCIKIYLEVRRGNIESAYSDGLGWILILLGLGAWGIGAMAGMPEVGTIGKWVSIIGFAGMIIVPVIFQDKKLLAAGLGLYNIYGISGYVGDLVSYTRLMALGISGGSIAMAFNMLVGFFPAPIRFTIGIVLIIALQSFNLFLSVLSGYVHGLRLIFVEFFGKFYEGDGRAFSPINTLEKYVRLNNSDK</sequence>
<keyword evidence="3" id="KW-0813">Transport</keyword>
<gene>
    <name evidence="9" type="ORF">CYJ28_03775</name>
</gene>